<evidence type="ECO:0000259" key="1">
    <source>
        <dbReference type="Pfam" id="PF13579"/>
    </source>
</evidence>
<keyword evidence="3" id="KW-1185">Reference proteome</keyword>
<feature type="domain" description="Glycosyltransferase subfamily 4-like N-terminal" evidence="1">
    <location>
        <begin position="70"/>
        <end position="231"/>
    </location>
</feature>
<dbReference type="Gene3D" id="3.40.50.2000">
    <property type="entry name" value="Glycogen Phosphorylase B"/>
    <property type="match status" value="2"/>
</dbReference>
<evidence type="ECO:0000313" key="3">
    <source>
        <dbReference type="Proteomes" id="UP000220102"/>
    </source>
</evidence>
<dbReference type="PANTHER" id="PTHR12526">
    <property type="entry name" value="GLYCOSYLTRANSFERASE"/>
    <property type="match status" value="1"/>
</dbReference>
<dbReference type="PANTHER" id="PTHR12526:SF638">
    <property type="entry name" value="SPORE COAT PROTEIN SA"/>
    <property type="match status" value="1"/>
</dbReference>
<dbReference type="EMBL" id="PDEQ01000002">
    <property type="protein sequence ID" value="PEN14503.1"/>
    <property type="molecule type" value="Genomic_DNA"/>
</dbReference>
<dbReference type="AlphaFoldDB" id="A0A2A8D120"/>
<dbReference type="CDD" id="cd03794">
    <property type="entry name" value="GT4_WbuB-like"/>
    <property type="match status" value="1"/>
</dbReference>
<comment type="caution">
    <text evidence="2">The sequence shown here is derived from an EMBL/GenBank/DDBJ whole genome shotgun (WGS) entry which is preliminary data.</text>
</comment>
<reference evidence="2 3" key="1">
    <citation type="submission" date="2017-10" db="EMBL/GenBank/DDBJ databases">
        <title>Draft genome of Longibacter Salinarum.</title>
        <authorList>
            <person name="Goh K.M."/>
            <person name="Shamsir M.S."/>
            <person name="Lim S.W."/>
        </authorList>
    </citation>
    <scope>NUCLEOTIDE SEQUENCE [LARGE SCALE GENOMIC DNA]</scope>
    <source>
        <strain evidence="2 3">KCTC 52045</strain>
    </source>
</reference>
<protein>
    <submittedName>
        <fullName evidence="2">Glycosyltransferase WbuB</fullName>
    </submittedName>
</protein>
<sequence length="453" mass="50100">MAKPSLECQPARQCTDGAMHVCVIVGSLRSCVYLFVFSPSQLSTFPGLGPALMHILAFIHHYHTPDCATAVRPYSLVRHLARNHDVTLITTDAWRSRRHTDEFQWVPDNVRLIEYDVTYRNAMGTSERVIAFAKFAARALADGIRGTKPDVIFATSTPLSTGLVGALVARWHRVPWVFEVRDLWPDFPIQMGALRSPVLRSLLYRLESFLYRNASHVIGLSPDMTDHVQQIAPQTAASTVLYGSDLDFHRAVSDEDVARMRAIAGKDAPMTVLYAGSFGRANAIPSLIEVARKLQHRSDIRFVMTGEGYHAETVRQAERALDNLTRIPPLPHHQAVALFAAADVSLVSFADVPVLSSNSPGKLFDSLAAGTPVVVTNPGWTADVVRENRCGWVVPPEDVSAMAKTLVELRDRPQTLQEASTNALEIGRKRLQRSQAVKEIERVLLTSVVNEIS</sequence>
<dbReference type="GO" id="GO:0016757">
    <property type="term" value="F:glycosyltransferase activity"/>
    <property type="evidence" value="ECO:0007669"/>
    <property type="project" value="TreeGrafter"/>
</dbReference>
<proteinExistence type="predicted"/>
<dbReference type="RefSeq" id="WP_098074677.1">
    <property type="nucleotide sequence ID" value="NZ_PDEQ01000002.1"/>
</dbReference>
<name>A0A2A8D120_9BACT</name>
<dbReference type="InterPro" id="IPR028098">
    <property type="entry name" value="Glyco_trans_4-like_N"/>
</dbReference>
<dbReference type="Pfam" id="PF13579">
    <property type="entry name" value="Glyco_trans_4_4"/>
    <property type="match status" value="1"/>
</dbReference>
<dbReference type="Proteomes" id="UP000220102">
    <property type="component" value="Unassembled WGS sequence"/>
</dbReference>
<organism evidence="2 3">
    <name type="scientific">Longibacter salinarum</name>
    <dbReference type="NCBI Taxonomy" id="1850348"/>
    <lineage>
        <taxon>Bacteria</taxon>
        <taxon>Pseudomonadati</taxon>
        <taxon>Rhodothermota</taxon>
        <taxon>Rhodothermia</taxon>
        <taxon>Rhodothermales</taxon>
        <taxon>Salisaetaceae</taxon>
        <taxon>Longibacter</taxon>
    </lineage>
</organism>
<dbReference type="OrthoDB" id="9811902at2"/>
<gene>
    <name evidence="2" type="ORF">CRI94_05620</name>
</gene>
<keyword evidence="2" id="KW-0808">Transferase</keyword>
<dbReference type="SUPFAM" id="SSF53756">
    <property type="entry name" value="UDP-Glycosyltransferase/glycogen phosphorylase"/>
    <property type="match status" value="1"/>
</dbReference>
<dbReference type="Pfam" id="PF13692">
    <property type="entry name" value="Glyco_trans_1_4"/>
    <property type="match status" value="1"/>
</dbReference>
<evidence type="ECO:0000313" key="2">
    <source>
        <dbReference type="EMBL" id="PEN14503.1"/>
    </source>
</evidence>
<accession>A0A2A8D120</accession>